<accession>A0A0E9VU29</accession>
<reference evidence="2" key="2">
    <citation type="journal article" date="2015" name="Fish Shellfish Immunol.">
        <title>Early steps in the European eel (Anguilla anguilla)-Vibrio vulnificus interaction in the gills: Role of the RtxA13 toxin.</title>
        <authorList>
            <person name="Callol A."/>
            <person name="Pajuelo D."/>
            <person name="Ebbesson L."/>
            <person name="Teles M."/>
            <person name="MacKenzie S."/>
            <person name="Amaro C."/>
        </authorList>
    </citation>
    <scope>NUCLEOTIDE SEQUENCE</scope>
</reference>
<evidence type="ECO:0000313" key="2">
    <source>
        <dbReference type="EMBL" id="JAH81536.1"/>
    </source>
</evidence>
<reference evidence="2" key="1">
    <citation type="submission" date="2014-11" db="EMBL/GenBank/DDBJ databases">
        <authorList>
            <person name="Amaro Gonzalez C."/>
        </authorList>
    </citation>
    <scope>NUCLEOTIDE SEQUENCE</scope>
</reference>
<dbReference type="AlphaFoldDB" id="A0A0E9VU29"/>
<dbReference type="EMBL" id="GBXM01027041">
    <property type="protein sequence ID" value="JAH81536.1"/>
    <property type="molecule type" value="Transcribed_RNA"/>
</dbReference>
<organism evidence="2">
    <name type="scientific">Anguilla anguilla</name>
    <name type="common">European freshwater eel</name>
    <name type="synonym">Muraena anguilla</name>
    <dbReference type="NCBI Taxonomy" id="7936"/>
    <lineage>
        <taxon>Eukaryota</taxon>
        <taxon>Metazoa</taxon>
        <taxon>Chordata</taxon>
        <taxon>Craniata</taxon>
        <taxon>Vertebrata</taxon>
        <taxon>Euteleostomi</taxon>
        <taxon>Actinopterygii</taxon>
        <taxon>Neopterygii</taxon>
        <taxon>Teleostei</taxon>
        <taxon>Anguilliformes</taxon>
        <taxon>Anguillidae</taxon>
        <taxon>Anguilla</taxon>
    </lineage>
</organism>
<sequence length="27" mass="2985">MLVRPVNADSKATSSEKRSNQLHTCVL</sequence>
<name>A0A0E9VU29_ANGAN</name>
<feature type="region of interest" description="Disordered" evidence="1">
    <location>
        <begin position="1"/>
        <end position="27"/>
    </location>
</feature>
<proteinExistence type="predicted"/>
<evidence type="ECO:0000256" key="1">
    <source>
        <dbReference type="SAM" id="MobiDB-lite"/>
    </source>
</evidence>
<protein>
    <submittedName>
        <fullName evidence="2">Uncharacterized protein</fullName>
    </submittedName>
</protein>